<keyword evidence="3" id="KW-1185">Reference proteome</keyword>
<dbReference type="CDD" id="cd00093">
    <property type="entry name" value="HTH_XRE"/>
    <property type="match status" value="1"/>
</dbReference>
<dbReference type="SMART" id="SM00530">
    <property type="entry name" value="HTH_XRE"/>
    <property type="match status" value="1"/>
</dbReference>
<dbReference type="Pfam" id="PF01381">
    <property type="entry name" value="HTH_3"/>
    <property type="match status" value="1"/>
</dbReference>
<dbReference type="Proteomes" id="UP001595818">
    <property type="component" value="Unassembled WGS sequence"/>
</dbReference>
<feature type="domain" description="HTH cro/C1-type" evidence="1">
    <location>
        <begin position="21"/>
        <end position="75"/>
    </location>
</feature>
<protein>
    <submittedName>
        <fullName evidence="2">Helix-turn-helix domain-containing protein</fullName>
    </submittedName>
</protein>
<evidence type="ECO:0000259" key="1">
    <source>
        <dbReference type="PROSITE" id="PS50943"/>
    </source>
</evidence>
<comment type="caution">
    <text evidence="2">The sequence shown here is derived from an EMBL/GenBank/DDBJ whole genome shotgun (WGS) entry which is preliminary data.</text>
</comment>
<proteinExistence type="predicted"/>
<dbReference type="InterPro" id="IPR010982">
    <property type="entry name" value="Lambda_DNA-bd_dom_sf"/>
</dbReference>
<dbReference type="EMBL" id="JBHSJJ010000028">
    <property type="protein sequence ID" value="MFC4875032.1"/>
    <property type="molecule type" value="Genomic_DNA"/>
</dbReference>
<sequence>MKEAEESGFTVLENKNIGRNLATFRKLRDKKALEVAEYLGVKEATYTKYERGESKITIELIQKVAEFLKVDPLQIVSAHPGHVIEHLTSSNVAIQTNSTFQTYSEKQQDMMLQLISEVLELNKALKKVLEGKK</sequence>
<reference evidence="3" key="1">
    <citation type="journal article" date="2019" name="Int. J. Syst. Evol. Microbiol.">
        <title>The Global Catalogue of Microorganisms (GCM) 10K type strain sequencing project: providing services to taxonomists for standard genome sequencing and annotation.</title>
        <authorList>
            <consortium name="The Broad Institute Genomics Platform"/>
            <consortium name="The Broad Institute Genome Sequencing Center for Infectious Disease"/>
            <person name="Wu L."/>
            <person name="Ma J."/>
        </authorList>
    </citation>
    <scope>NUCLEOTIDE SEQUENCE [LARGE SCALE GENOMIC DNA]</scope>
    <source>
        <strain evidence="3">CGMCC 4.7466</strain>
    </source>
</reference>
<dbReference type="PROSITE" id="PS50943">
    <property type="entry name" value="HTH_CROC1"/>
    <property type="match status" value="1"/>
</dbReference>
<gene>
    <name evidence="2" type="ORF">ACFPFU_25240</name>
</gene>
<name>A0ABV9T8D9_9BACT</name>
<accession>A0ABV9T8D9</accession>
<evidence type="ECO:0000313" key="3">
    <source>
        <dbReference type="Proteomes" id="UP001595818"/>
    </source>
</evidence>
<dbReference type="Gene3D" id="1.10.260.40">
    <property type="entry name" value="lambda repressor-like DNA-binding domains"/>
    <property type="match status" value="1"/>
</dbReference>
<dbReference type="InterPro" id="IPR001387">
    <property type="entry name" value="Cro/C1-type_HTH"/>
</dbReference>
<evidence type="ECO:0000313" key="2">
    <source>
        <dbReference type="EMBL" id="MFC4875032.1"/>
    </source>
</evidence>
<dbReference type="RefSeq" id="WP_377069458.1">
    <property type="nucleotide sequence ID" value="NZ_JBHSJJ010000028.1"/>
</dbReference>
<organism evidence="2 3">
    <name type="scientific">Negadavirga shengliensis</name>
    <dbReference type="NCBI Taxonomy" id="1389218"/>
    <lineage>
        <taxon>Bacteria</taxon>
        <taxon>Pseudomonadati</taxon>
        <taxon>Bacteroidota</taxon>
        <taxon>Cytophagia</taxon>
        <taxon>Cytophagales</taxon>
        <taxon>Cyclobacteriaceae</taxon>
        <taxon>Negadavirga</taxon>
    </lineage>
</organism>
<dbReference type="SUPFAM" id="SSF47413">
    <property type="entry name" value="lambda repressor-like DNA-binding domains"/>
    <property type="match status" value="1"/>
</dbReference>